<evidence type="ECO:0000256" key="1">
    <source>
        <dbReference type="SAM" id="Phobius"/>
    </source>
</evidence>
<dbReference type="Proteomes" id="UP001177744">
    <property type="component" value="Unassembled WGS sequence"/>
</dbReference>
<dbReference type="SUPFAM" id="SSF52540">
    <property type="entry name" value="P-loop containing nucleoside triphosphate hydrolases"/>
    <property type="match status" value="1"/>
</dbReference>
<feature type="transmembrane region" description="Helical" evidence="1">
    <location>
        <begin position="71"/>
        <end position="94"/>
    </location>
</feature>
<keyword evidence="1" id="KW-1133">Transmembrane helix</keyword>
<evidence type="ECO:0000313" key="3">
    <source>
        <dbReference type="EMBL" id="KAK1340840.1"/>
    </source>
</evidence>
<accession>A0AA40I0R0</accession>
<protein>
    <recommendedName>
        <fullName evidence="2">Helicase C-terminal domain-containing protein</fullName>
    </recommendedName>
</protein>
<dbReference type="Gene3D" id="3.40.50.300">
    <property type="entry name" value="P-loop containing nucleotide triphosphate hydrolases"/>
    <property type="match status" value="1"/>
</dbReference>
<evidence type="ECO:0000313" key="4">
    <source>
        <dbReference type="Proteomes" id="UP001177744"/>
    </source>
</evidence>
<keyword evidence="4" id="KW-1185">Reference proteome</keyword>
<evidence type="ECO:0000259" key="2">
    <source>
        <dbReference type="Pfam" id="PF00271"/>
    </source>
</evidence>
<keyword evidence="1" id="KW-0812">Transmembrane</keyword>
<keyword evidence="1" id="KW-0472">Membrane</keyword>
<organism evidence="3 4">
    <name type="scientific">Cnephaeus nilssonii</name>
    <name type="common">Northern bat</name>
    <name type="synonym">Eptesicus nilssonii</name>
    <dbReference type="NCBI Taxonomy" id="3371016"/>
    <lineage>
        <taxon>Eukaryota</taxon>
        <taxon>Metazoa</taxon>
        <taxon>Chordata</taxon>
        <taxon>Craniata</taxon>
        <taxon>Vertebrata</taxon>
        <taxon>Euteleostomi</taxon>
        <taxon>Mammalia</taxon>
        <taxon>Eutheria</taxon>
        <taxon>Laurasiatheria</taxon>
        <taxon>Chiroptera</taxon>
        <taxon>Yangochiroptera</taxon>
        <taxon>Vespertilionidae</taxon>
        <taxon>Cnephaeus</taxon>
    </lineage>
</organism>
<dbReference type="AlphaFoldDB" id="A0AA40I0R0"/>
<dbReference type="InterPro" id="IPR027417">
    <property type="entry name" value="P-loop_NTPase"/>
</dbReference>
<gene>
    <name evidence="3" type="ORF">QTO34_017235</name>
</gene>
<dbReference type="Pfam" id="PF00271">
    <property type="entry name" value="Helicase_C"/>
    <property type="match status" value="1"/>
</dbReference>
<dbReference type="EMBL" id="JAULJE010000007">
    <property type="protein sequence ID" value="KAK1340840.1"/>
    <property type="molecule type" value="Genomic_DNA"/>
</dbReference>
<sequence>MEVGNSRSKCHYVWFLLRPLWLADSPLLFFHLVIPLHHGNWVSTGTIPKRENSVYNLGLIEQQLKMITDCVALVFCFPCLSIVCICSPCLIGGWNQKPKDLKGGPGLFSGSQCNLEQELVSAVALFERQISTELGSGRLAVQCSLVGEAASHPAAPRAVSFSPAHYAKAAPSDRGPWSPGARPLQWVSCAHVYSALDQRPARSTGKFTHGKCSTLIVTDLAARGLDIPLLDNVINFSFLAKGKLFLYSWLCSRLDVCWAGCRRVVDNEDCGLQNTLEASLQLWGLGRVAGNAQQQYVCLQLVPSPESIKQAKELDLVGQGLHALFSLSFEEEELQRLRLVDSIKQYRSWAPSLRSMPPDRT</sequence>
<reference evidence="3" key="1">
    <citation type="submission" date="2023-06" db="EMBL/GenBank/DDBJ databases">
        <title>Reference genome for the Northern bat (Eptesicus nilssonii), a most northern bat species.</title>
        <authorList>
            <person name="Laine V.N."/>
            <person name="Pulliainen A.T."/>
            <person name="Lilley T.M."/>
        </authorList>
    </citation>
    <scope>NUCLEOTIDE SEQUENCE</scope>
    <source>
        <strain evidence="3">BLF_Eptnil</strain>
        <tissue evidence="3">Kidney</tissue>
    </source>
</reference>
<dbReference type="InterPro" id="IPR001650">
    <property type="entry name" value="Helicase_C-like"/>
</dbReference>
<proteinExistence type="predicted"/>
<name>A0AA40I0R0_CNENI</name>
<feature type="domain" description="Helicase C-terminal" evidence="2">
    <location>
        <begin position="202"/>
        <end position="238"/>
    </location>
</feature>
<comment type="caution">
    <text evidence="3">The sequence shown here is derived from an EMBL/GenBank/DDBJ whole genome shotgun (WGS) entry which is preliminary data.</text>
</comment>